<reference evidence="1" key="1">
    <citation type="submission" date="2024-08" db="EMBL/GenBank/DDBJ databases">
        <authorList>
            <person name="Chaddad Z."/>
            <person name="Lamrabet M."/>
            <person name="Bouhnik O."/>
            <person name="Alami S."/>
            <person name="Wipf D."/>
            <person name="Courty P.E."/>
            <person name="Missbah El Idrissi M."/>
        </authorList>
    </citation>
    <scope>NUCLEOTIDE SEQUENCE</scope>
    <source>
        <strain evidence="1">LLZ17</strain>
    </source>
</reference>
<accession>A0AB39XH84</accession>
<gene>
    <name evidence="1" type="ORF">AB8Z38_30375</name>
</gene>
<evidence type="ECO:0000313" key="1">
    <source>
        <dbReference type="EMBL" id="XDV56864.1"/>
    </source>
</evidence>
<dbReference type="EMBL" id="CP165734">
    <property type="protein sequence ID" value="XDV56864.1"/>
    <property type="molecule type" value="Genomic_DNA"/>
</dbReference>
<proteinExistence type="predicted"/>
<name>A0AB39XH84_9BRAD</name>
<sequence length="60" mass="6693">MAVHLIVAKLLRDELALRGIRSLTIGESEAIATRIFERITELELELAARDFNSTSPDKPT</sequence>
<dbReference type="AlphaFoldDB" id="A0AB39XH84"/>
<organism evidence="1">
    <name type="scientific">Bradyrhizobium sp. LLZ17</name>
    <dbReference type="NCBI Taxonomy" id="3239388"/>
    <lineage>
        <taxon>Bacteria</taxon>
        <taxon>Pseudomonadati</taxon>
        <taxon>Pseudomonadota</taxon>
        <taxon>Alphaproteobacteria</taxon>
        <taxon>Hyphomicrobiales</taxon>
        <taxon>Nitrobacteraceae</taxon>
        <taxon>Bradyrhizobium</taxon>
    </lineage>
</organism>
<protein>
    <submittedName>
        <fullName evidence="1">Uncharacterized protein</fullName>
    </submittedName>
</protein>
<dbReference type="RefSeq" id="WP_027520166.1">
    <property type="nucleotide sequence ID" value="NZ_CP165734.1"/>
</dbReference>